<dbReference type="PANTHER" id="PTHR37563:SF2">
    <property type="entry name" value="PHYTANOYL-COA DIOXYGENASE FAMILY PROTEIN (AFU_ORTHOLOGUE AFUA_2G03330)"/>
    <property type="match status" value="1"/>
</dbReference>
<organism evidence="3 4">
    <name type="scientific">Cylindrotheca closterium</name>
    <dbReference type="NCBI Taxonomy" id="2856"/>
    <lineage>
        <taxon>Eukaryota</taxon>
        <taxon>Sar</taxon>
        <taxon>Stramenopiles</taxon>
        <taxon>Ochrophyta</taxon>
        <taxon>Bacillariophyta</taxon>
        <taxon>Bacillariophyceae</taxon>
        <taxon>Bacillariophycidae</taxon>
        <taxon>Bacillariales</taxon>
        <taxon>Bacillariaceae</taxon>
        <taxon>Cylindrotheca</taxon>
    </lineage>
</organism>
<dbReference type="Pfam" id="PF05721">
    <property type="entry name" value="PhyH"/>
    <property type="match status" value="1"/>
</dbReference>
<proteinExistence type="predicted"/>
<evidence type="ECO:0000256" key="1">
    <source>
        <dbReference type="SAM" id="Phobius"/>
    </source>
</evidence>
<keyword evidence="2" id="KW-0732">Signal</keyword>
<reference evidence="3" key="1">
    <citation type="submission" date="2023-08" db="EMBL/GenBank/DDBJ databases">
        <authorList>
            <person name="Audoor S."/>
            <person name="Bilcke G."/>
        </authorList>
    </citation>
    <scope>NUCLEOTIDE SEQUENCE</scope>
</reference>
<dbReference type="InterPro" id="IPR008775">
    <property type="entry name" value="Phytyl_CoA_dOase-like"/>
</dbReference>
<dbReference type="SUPFAM" id="SSF51197">
    <property type="entry name" value="Clavaminate synthase-like"/>
    <property type="match status" value="1"/>
</dbReference>
<keyword evidence="1" id="KW-1133">Transmembrane helix</keyword>
<evidence type="ECO:0000256" key="2">
    <source>
        <dbReference type="SAM" id="SignalP"/>
    </source>
</evidence>
<protein>
    <recommendedName>
        <fullName evidence="5">Phytanoyl-CoA dioxygenase</fullName>
    </recommendedName>
</protein>
<dbReference type="InterPro" id="IPR051961">
    <property type="entry name" value="Fungal_Metabolite_Diox"/>
</dbReference>
<dbReference type="Proteomes" id="UP001295423">
    <property type="component" value="Unassembled WGS sequence"/>
</dbReference>
<evidence type="ECO:0000313" key="3">
    <source>
        <dbReference type="EMBL" id="CAJ1954831.1"/>
    </source>
</evidence>
<dbReference type="EMBL" id="CAKOGP040001870">
    <property type="protein sequence ID" value="CAJ1954831.1"/>
    <property type="molecule type" value="Genomic_DNA"/>
</dbReference>
<feature type="chain" id="PRO_5042035285" description="Phytanoyl-CoA dioxygenase" evidence="2">
    <location>
        <begin position="22"/>
        <end position="431"/>
    </location>
</feature>
<sequence>MLFSLLIVLHLCFVLLWSACGYLVYIRDVAGPQLHFPYKASKESTLEYCGPTTDNFEDLIVSEDMGLDKAEEQTDEHGLAVVRNILSGKTASNLRDYILRANHKIESTFVLSGQNRYHIMPTHEEPAIQAALKEIGTHPVMKPLIDRMLGPKSSLVAFSVITNLYGAQDQIWHYDTGTSHASYPDYFVPEYTLAIPLQDTTKEMGATGICPGTHKCSWPDVDWEDLEEEYNSDPTAQGVYGSFDQWTRYHLPCDLAVNVTAGDGMLYNADVYHRGSGHKDPNAPERVVAFLTFAGSRQSPQDHRSLPLGTVHSLDWRSWGHTIDDFATVDTKPWRLWHPFGLFNPCRAHGIRPWTVLDYFFMIFRHSNEAMHMISADFDEEYFEELVYDTIWQVSCASIVYLGIVPFIWIWLFLQLSRKVQRLQVVKIKQS</sequence>
<evidence type="ECO:0000313" key="4">
    <source>
        <dbReference type="Proteomes" id="UP001295423"/>
    </source>
</evidence>
<accession>A0AAD2JJA9</accession>
<dbReference type="AlphaFoldDB" id="A0AAD2JJA9"/>
<comment type="caution">
    <text evidence="3">The sequence shown here is derived from an EMBL/GenBank/DDBJ whole genome shotgun (WGS) entry which is preliminary data.</text>
</comment>
<keyword evidence="4" id="KW-1185">Reference proteome</keyword>
<dbReference type="PANTHER" id="PTHR37563">
    <property type="entry name" value="PHYTANOYL-COA DIOXYGENASE FAMILY PROTEIN (AFU_ORTHOLOGUE AFUA_2G03330)"/>
    <property type="match status" value="1"/>
</dbReference>
<keyword evidence="1" id="KW-0472">Membrane</keyword>
<evidence type="ECO:0008006" key="5">
    <source>
        <dbReference type="Google" id="ProtNLM"/>
    </source>
</evidence>
<feature type="transmembrane region" description="Helical" evidence="1">
    <location>
        <begin position="391"/>
        <end position="414"/>
    </location>
</feature>
<feature type="signal peptide" evidence="2">
    <location>
        <begin position="1"/>
        <end position="21"/>
    </location>
</feature>
<name>A0AAD2JJA9_9STRA</name>
<dbReference type="Gene3D" id="2.60.120.620">
    <property type="entry name" value="q2cbj1_9rhob like domain"/>
    <property type="match status" value="1"/>
</dbReference>
<keyword evidence="1" id="KW-0812">Transmembrane</keyword>
<gene>
    <name evidence="3" type="ORF">CYCCA115_LOCUS15423</name>
</gene>